<reference evidence="3" key="2">
    <citation type="submission" date="2015-05" db="EMBL/GenBank/DDBJ databases">
        <title>Complete genome sequence of Corynebacterium mustelae DSM 45274, isolated from various tissues of a male ferret with lethal sepsis.</title>
        <authorList>
            <person name="Ruckert C."/>
            <person name="Albersmeier A."/>
            <person name="Winkler A."/>
            <person name="Tauch A."/>
        </authorList>
    </citation>
    <scope>NUCLEOTIDE SEQUENCE [LARGE SCALE GENOMIC DNA]</scope>
    <source>
        <strain evidence="3">DSM 45274</strain>
    </source>
</reference>
<dbReference type="GO" id="GO:0016747">
    <property type="term" value="F:acyltransferase activity, transferring groups other than amino-acyl groups"/>
    <property type="evidence" value="ECO:0007669"/>
    <property type="project" value="TreeGrafter"/>
</dbReference>
<evidence type="ECO:0000313" key="2">
    <source>
        <dbReference type="EMBL" id="AKK06673.1"/>
    </source>
</evidence>
<evidence type="ECO:0000256" key="1">
    <source>
        <dbReference type="SAM" id="SignalP"/>
    </source>
</evidence>
<dbReference type="InterPro" id="IPR029058">
    <property type="entry name" value="AB_hydrolase_fold"/>
</dbReference>
<keyword evidence="3" id="KW-1185">Reference proteome</keyword>
<evidence type="ECO:0000313" key="3">
    <source>
        <dbReference type="Proteomes" id="UP000035199"/>
    </source>
</evidence>
<dbReference type="Proteomes" id="UP000035199">
    <property type="component" value="Chromosome"/>
</dbReference>
<dbReference type="STRING" id="571915.CMUST_11810"/>
<dbReference type="PANTHER" id="PTHR48098:SF1">
    <property type="entry name" value="DIACYLGLYCEROL ACYLTRANSFERASE_MYCOLYLTRANSFERASE AG85A"/>
    <property type="match status" value="1"/>
</dbReference>
<keyword evidence="1" id="KW-0732">Signal</keyword>
<reference evidence="2 3" key="1">
    <citation type="journal article" date="2015" name="Genome Announc.">
        <title>Complete Genome Sequence of the Type Strain Corynebacterium mustelae DSM 45274, Isolated from Various Tissues of a Male Ferret with Lethal Sepsis.</title>
        <authorList>
            <person name="Ruckert C."/>
            <person name="Eimer J."/>
            <person name="Winkler A."/>
            <person name="Tauch A."/>
        </authorList>
    </citation>
    <scope>NUCLEOTIDE SEQUENCE [LARGE SCALE GENOMIC DNA]</scope>
    <source>
        <strain evidence="2 3">DSM 45274</strain>
    </source>
</reference>
<feature type="signal peptide" evidence="1">
    <location>
        <begin position="1"/>
        <end position="39"/>
    </location>
</feature>
<gene>
    <name evidence="2" type="primary">cmtD</name>
    <name evidence="2" type="ORF">CMUST_11810</name>
</gene>
<dbReference type="EMBL" id="CP011542">
    <property type="protein sequence ID" value="AKK06673.1"/>
    <property type="molecule type" value="Genomic_DNA"/>
</dbReference>
<organism evidence="2 3">
    <name type="scientific">Corynebacterium mustelae</name>
    <dbReference type="NCBI Taxonomy" id="571915"/>
    <lineage>
        <taxon>Bacteria</taxon>
        <taxon>Bacillati</taxon>
        <taxon>Actinomycetota</taxon>
        <taxon>Actinomycetes</taxon>
        <taxon>Mycobacteriales</taxon>
        <taxon>Corynebacteriaceae</taxon>
        <taxon>Corynebacterium</taxon>
    </lineage>
</organism>
<dbReference type="Gene3D" id="3.40.50.1820">
    <property type="entry name" value="alpha/beta hydrolase"/>
    <property type="match status" value="1"/>
</dbReference>
<dbReference type="SUPFAM" id="SSF53474">
    <property type="entry name" value="alpha/beta-Hydrolases"/>
    <property type="match status" value="1"/>
</dbReference>
<accession>A0A0G3H4D6</accession>
<protein>
    <submittedName>
        <fullName evidence="2">Putative esterase</fullName>
    </submittedName>
</protein>
<feature type="chain" id="PRO_5005184365" evidence="1">
    <location>
        <begin position="40"/>
        <end position="411"/>
    </location>
</feature>
<name>A0A0G3H4D6_9CORY</name>
<dbReference type="InterPro" id="IPR050583">
    <property type="entry name" value="Mycobacterial_A85_antigen"/>
</dbReference>
<dbReference type="InterPro" id="IPR000801">
    <property type="entry name" value="Esterase-like"/>
</dbReference>
<sequence length="411" mass="45641">MFNVFSSIHRYRPTTRRLATVVAAVMVSASATTTLFAPAALSQSVSGSSALDEAGYNLSSDALASWSYNPQLGQQLNSIFQQFHATSPWGQLPIPNIYGSPTPYPANSLRDYDQPRLIDRRPDDRFPFVERLFIESPAMKRVVQVQVLYPRDRSTPAPMLYLLDGVTAPQQSGWLREGDVQGAMAHEHVTVVMPTEATGSNYTNWNTDDPYLGRSQWETFLVEELPSVLEAPQSGFAFNGTRYIGGLSMGGSAAIRIANLYPQRYSGTFSVSGCYSTINTSGREFFNFITRSVGGTPDLIWGAGITKERRRNDVVSNPTGLKNMPVYVFTADGNVTEADKAHYRPHGAHELAGGIILEKVVHQCTREFDDAMRAHGMTHHKVDYQRGGIHDWPYYKAQLPIAWKHISSKPQ</sequence>
<proteinExistence type="predicted"/>
<dbReference type="PANTHER" id="PTHR48098">
    <property type="entry name" value="ENTEROCHELIN ESTERASE-RELATED"/>
    <property type="match status" value="1"/>
</dbReference>
<dbReference type="PATRIC" id="fig|571915.4.peg.2522"/>
<dbReference type="KEGG" id="cmv:CMUST_11810"/>
<dbReference type="Pfam" id="PF00756">
    <property type="entry name" value="Esterase"/>
    <property type="match status" value="1"/>
</dbReference>
<dbReference type="AlphaFoldDB" id="A0A0G3H4D6"/>